<keyword evidence="3 7" id="KW-0547">Nucleotide-binding</keyword>
<keyword evidence="2 7" id="KW-0808">Transferase</keyword>
<dbReference type="GO" id="GO:0005524">
    <property type="term" value="F:ATP binding"/>
    <property type="evidence" value="ECO:0007669"/>
    <property type="project" value="UniProtKB-KW"/>
</dbReference>
<dbReference type="EC" id="2.7.11.1" evidence="7"/>
<dbReference type="NCBIfam" id="TIGR01925">
    <property type="entry name" value="spIIAB"/>
    <property type="match status" value="1"/>
</dbReference>
<dbReference type="KEGG" id="dbc:MFMK1_002874"/>
<evidence type="ECO:0000256" key="4">
    <source>
        <dbReference type="ARBA" id="ARBA00022777"/>
    </source>
</evidence>
<dbReference type="InterPro" id="IPR050267">
    <property type="entry name" value="Anti-sigma-factor_SerPK"/>
</dbReference>
<dbReference type="Pfam" id="PF13581">
    <property type="entry name" value="HATPase_c_2"/>
    <property type="match status" value="1"/>
</dbReference>
<dbReference type="AlphaFoldDB" id="A0AAU0UR33"/>
<dbReference type="GO" id="GO:0030436">
    <property type="term" value="P:asexual sporulation"/>
    <property type="evidence" value="ECO:0007669"/>
    <property type="project" value="UniProtKB-UniRule"/>
</dbReference>
<evidence type="ECO:0000256" key="3">
    <source>
        <dbReference type="ARBA" id="ARBA00022741"/>
    </source>
</evidence>
<comment type="catalytic activity">
    <reaction evidence="7">
        <text>L-seryl-[protein] + ATP = O-phospho-L-seryl-[protein] + ADP + H(+)</text>
        <dbReference type="Rhea" id="RHEA:17989"/>
        <dbReference type="Rhea" id="RHEA-COMP:9863"/>
        <dbReference type="Rhea" id="RHEA-COMP:11604"/>
        <dbReference type="ChEBI" id="CHEBI:15378"/>
        <dbReference type="ChEBI" id="CHEBI:29999"/>
        <dbReference type="ChEBI" id="CHEBI:30616"/>
        <dbReference type="ChEBI" id="CHEBI:83421"/>
        <dbReference type="ChEBI" id="CHEBI:456216"/>
        <dbReference type="EC" id="2.7.11.1"/>
    </reaction>
</comment>
<evidence type="ECO:0000313" key="10">
    <source>
        <dbReference type="Proteomes" id="UP001329915"/>
    </source>
</evidence>
<dbReference type="SMART" id="SM00387">
    <property type="entry name" value="HATPase_c"/>
    <property type="match status" value="1"/>
</dbReference>
<accession>A0AAU0UR33</accession>
<keyword evidence="10" id="KW-1185">Reference proteome</keyword>
<dbReference type="GO" id="GO:0016989">
    <property type="term" value="F:sigma factor antagonist activity"/>
    <property type="evidence" value="ECO:0007669"/>
    <property type="project" value="InterPro"/>
</dbReference>
<reference evidence="9 10" key="1">
    <citation type="submission" date="2023-04" db="EMBL/GenBank/DDBJ databases">
        <authorList>
            <person name="Hsu D."/>
        </authorList>
    </citation>
    <scope>NUCLEOTIDE SEQUENCE [LARGE SCALE GENOMIC DNA]</scope>
    <source>
        <strain evidence="9 10">MK1</strain>
    </source>
</reference>
<sequence>MKYENLGKLLNSLKMEFTSVPDNVALARVTVASMAAQSDLTLNDLEEVKVAVSEAVSNAIIHGYETSPDGQINLEINRYEEFLEIVVQDEGKGIEDVQQAMEPTYSSDPERMGLGFVFMQSFMDGLDVKSEPGRGTLVHMLKKLSK</sequence>
<keyword evidence="5 7" id="KW-0067">ATP-binding</keyword>
<dbReference type="Gene3D" id="3.30.565.10">
    <property type="entry name" value="Histidine kinase-like ATPase, C-terminal domain"/>
    <property type="match status" value="1"/>
</dbReference>
<evidence type="ECO:0000313" key="9">
    <source>
        <dbReference type="EMBL" id="WRO23028.1"/>
    </source>
</evidence>
<evidence type="ECO:0000256" key="6">
    <source>
        <dbReference type="ARBA" id="ARBA00022969"/>
    </source>
</evidence>
<dbReference type="InterPro" id="IPR003594">
    <property type="entry name" value="HATPase_dom"/>
</dbReference>
<dbReference type="Proteomes" id="UP001329915">
    <property type="component" value="Chromosome"/>
</dbReference>
<dbReference type="GO" id="GO:0042174">
    <property type="term" value="P:negative regulation of sporulation resulting in formation of a cellular spore"/>
    <property type="evidence" value="ECO:0007669"/>
    <property type="project" value="InterPro"/>
</dbReference>
<keyword evidence="6 7" id="KW-0749">Sporulation</keyword>
<feature type="domain" description="Histidine kinase/HSP90-like ATPase" evidence="8">
    <location>
        <begin position="43"/>
        <end position="146"/>
    </location>
</feature>
<evidence type="ECO:0000256" key="5">
    <source>
        <dbReference type="ARBA" id="ARBA00022840"/>
    </source>
</evidence>
<comment type="catalytic activity">
    <reaction evidence="7">
        <text>L-threonyl-[protein] + ATP = O-phospho-L-threonyl-[protein] + ADP + H(+)</text>
        <dbReference type="Rhea" id="RHEA:46608"/>
        <dbReference type="Rhea" id="RHEA-COMP:11060"/>
        <dbReference type="Rhea" id="RHEA-COMP:11605"/>
        <dbReference type="ChEBI" id="CHEBI:15378"/>
        <dbReference type="ChEBI" id="CHEBI:30013"/>
        <dbReference type="ChEBI" id="CHEBI:30616"/>
        <dbReference type="ChEBI" id="CHEBI:61977"/>
        <dbReference type="ChEBI" id="CHEBI:456216"/>
        <dbReference type="EC" id="2.7.11.1"/>
    </reaction>
</comment>
<protein>
    <recommendedName>
        <fullName evidence="7">Anti-sigma F factor</fullName>
        <ecNumber evidence="7">2.7.11.1</ecNumber>
    </recommendedName>
    <alternativeName>
        <fullName evidence="7">Stage II sporulation protein AB</fullName>
    </alternativeName>
</protein>
<evidence type="ECO:0000256" key="7">
    <source>
        <dbReference type="HAMAP-Rule" id="MF_00637"/>
    </source>
</evidence>
<dbReference type="SUPFAM" id="SSF55874">
    <property type="entry name" value="ATPase domain of HSP90 chaperone/DNA topoisomerase II/histidine kinase"/>
    <property type="match status" value="1"/>
</dbReference>
<dbReference type="InterPro" id="IPR036890">
    <property type="entry name" value="HATPase_C_sf"/>
</dbReference>
<keyword evidence="1 7" id="KW-0723">Serine/threonine-protein kinase</keyword>
<comment type="function">
    <text evidence="7">Binds to sigma F and blocks its ability to form an RNA polymerase holoenzyme (E-sigma F). Phosphorylates SpoIIAA on a serine residue. This phosphorylation may enable SpoIIAA to act as an anti-anti-sigma factor that counteracts SpoIIAB and thus releases sigma F from inhibition.</text>
</comment>
<keyword evidence="4 7" id="KW-0418">Kinase</keyword>
<gene>
    <name evidence="7 9" type="primary">spoIIAB</name>
    <name evidence="9" type="ORF">MFMK1_002874</name>
</gene>
<evidence type="ECO:0000256" key="1">
    <source>
        <dbReference type="ARBA" id="ARBA00022527"/>
    </source>
</evidence>
<comment type="similarity">
    <text evidence="7">Belongs to the anti-sigma-factor family.</text>
</comment>
<name>A0AAU0UR33_9FIRM</name>
<dbReference type="HAMAP" id="MF_00637">
    <property type="entry name" value="Anti_sigma_F"/>
    <property type="match status" value="1"/>
</dbReference>
<dbReference type="InterPro" id="IPR010194">
    <property type="entry name" value="Anti-sigma_F"/>
</dbReference>
<evidence type="ECO:0000259" key="8">
    <source>
        <dbReference type="SMART" id="SM00387"/>
    </source>
</evidence>
<dbReference type="GO" id="GO:0004674">
    <property type="term" value="F:protein serine/threonine kinase activity"/>
    <property type="evidence" value="ECO:0007669"/>
    <property type="project" value="UniProtKB-KW"/>
</dbReference>
<dbReference type="EMBL" id="CP121694">
    <property type="protein sequence ID" value="WRO23028.1"/>
    <property type="molecule type" value="Genomic_DNA"/>
</dbReference>
<dbReference type="PANTHER" id="PTHR35526:SF3">
    <property type="entry name" value="ANTI-SIGMA-F FACTOR RSBW"/>
    <property type="match status" value="1"/>
</dbReference>
<organism evidence="9 10">
    <name type="scientific">Metallumcola ferriviriculae</name>
    <dbReference type="NCBI Taxonomy" id="3039180"/>
    <lineage>
        <taxon>Bacteria</taxon>
        <taxon>Bacillati</taxon>
        <taxon>Bacillota</taxon>
        <taxon>Clostridia</taxon>
        <taxon>Neomoorellales</taxon>
        <taxon>Desulfitibacteraceae</taxon>
        <taxon>Metallumcola</taxon>
    </lineage>
</organism>
<dbReference type="PANTHER" id="PTHR35526">
    <property type="entry name" value="ANTI-SIGMA-F FACTOR RSBW-RELATED"/>
    <property type="match status" value="1"/>
</dbReference>
<evidence type="ECO:0000256" key="2">
    <source>
        <dbReference type="ARBA" id="ARBA00022679"/>
    </source>
</evidence>
<dbReference type="GO" id="GO:0030435">
    <property type="term" value="P:sporulation resulting in formation of a cellular spore"/>
    <property type="evidence" value="ECO:0007669"/>
    <property type="project" value="UniProtKB-KW"/>
</dbReference>
<proteinExistence type="inferred from homology"/>